<name>M4QRP7_9CAUD</name>
<keyword evidence="2" id="KW-1185">Reference proteome</keyword>
<accession>M4QRP7</accession>
<evidence type="ECO:0000313" key="2">
    <source>
        <dbReference type="Proteomes" id="UP000201389"/>
    </source>
</evidence>
<dbReference type="KEGG" id="vg:15011546"/>
<dbReference type="Proteomes" id="UP000201389">
    <property type="component" value="Segment"/>
</dbReference>
<dbReference type="RefSeq" id="YP_007674973.1">
    <property type="nucleotide sequence ID" value="NC_020853.1"/>
</dbReference>
<proteinExistence type="predicted"/>
<dbReference type="EMBL" id="HQ632859">
    <property type="protein sequence ID" value="AGH31513.1"/>
    <property type="molecule type" value="Genomic_DNA"/>
</dbReference>
<organism evidence="1 2">
    <name type="scientific">Loktanella phage pCB2051-A</name>
    <dbReference type="NCBI Taxonomy" id="754044"/>
    <lineage>
        <taxon>Viruses</taxon>
        <taxon>Duplodnaviria</taxon>
        <taxon>Heunggongvirae</taxon>
        <taxon>Uroviricota</taxon>
        <taxon>Caudoviricetes</taxon>
        <taxon>Casjensviridae</taxon>
        <taxon>Broinstvirus</taxon>
        <taxon>Broinstvirus pCB2051A</taxon>
    </lineage>
</organism>
<protein>
    <submittedName>
        <fullName evidence="1">Uncharacterized protein</fullName>
    </submittedName>
</protein>
<sequence length="70" mass="7959">METDMTHLDTINCRSKTHAKTPMKSFSQWRGNISGIPVIFRKKKCPVCGLTYNTVDLPQELAFDVLNEDS</sequence>
<reference evidence="1 2" key="1">
    <citation type="submission" date="2010-10" db="EMBL/GenBank/DDBJ databases">
        <title>The Genome Sequence of Loktanella phage pCB2051-A.</title>
        <authorList>
            <consortium name="The Broad Institute Genome Sequencing Platform"/>
            <person name="Henn M.R."/>
            <person name="Buchan A."/>
            <person name="Levin J."/>
            <person name="Malboeuf C."/>
            <person name="Casali M."/>
            <person name="Russ C."/>
            <person name="Lennon N."/>
            <person name="Chapman S.B."/>
            <person name="Erlich R."/>
            <person name="Young S.K."/>
            <person name="Yandava C."/>
            <person name="Zeng Q."/>
            <person name="Alvarado L."/>
            <person name="Anderson S."/>
            <person name="Berlin A."/>
            <person name="Chen Z."/>
            <person name="Freedman E."/>
            <person name="Gellesch M."/>
            <person name="Goldberg J."/>
            <person name="Green L."/>
            <person name="Griggs A."/>
            <person name="Gujja S."/>
            <person name="Heilman E.R."/>
            <person name="Heiman D."/>
            <person name="Hollinger A."/>
            <person name="Howarth C."/>
            <person name="Larson L."/>
            <person name="Mehta T."/>
            <person name="Pearson M."/>
            <person name="Roberts A."/>
            <person name="Ryan E."/>
            <person name="Saif S."/>
            <person name="Shea T."/>
            <person name="Shenoy N."/>
            <person name="Sisk P."/>
            <person name="Stolte C."/>
            <person name="Sykes S."/>
            <person name="White J."/>
            <person name="Haas B."/>
            <person name="Nusbaum C."/>
            <person name="Birren B."/>
        </authorList>
    </citation>
    <scope>NUCLEOTIDE SEQUENCE [LARGE SCALE GENOMIC DNA]</scope>
    <source>
        <strain evidence="2">pCB2051-A</strain>
    </source>
</reference>
<gene>
    <name evidence="1" type="ORF">LOKG_00077</name>
</gene>
<dbReference type="GeneID" id="15011546"/>
<evidence type="ECO:0000313" key="1">
    <source>
        <dbReference type="EMBL" id="AGH31513.1"/>
    </source>
</evidence>